<evidence type="ECO:0000313" key="2">
    <source>
        <dbReference type="Proteomes" id="UP000664144"/>
    </source>
</evidence>
<dbReference type="AlphaFoldDB" id="A0A939JEU2"/>
<comment type="caution">
    <text evidence="1">The sequence shown here is derived from an EMBL/GenBank/DDBJ whole genome shotgun (WGS) entry which is preliminary data.</text>
</comment>
<name>A0A939JEU2_9BACT</name>
<dbReference type="EMBL" id="JAFLQZ010000023">
    <property type="protein sequence ID" value="MBO0360790.1"/>
    <property type="molecule type" value="Genomic_DNA"/>
</dbReference>
<proteinExistence type="predicted"/>
<evidence type="ECO:0000313" key="1">
    <source>
        <dbReference type="EMBL" id="MBO0360790.1"/>
    </source>
</evidence>
<dbReference type="Pfam" id="PF18143">
    <property type="entry name" value="HAD_SAK_2"/>
    <property type="match status" value="1"/>
</dbReference>
<dbReference type="Proteomes" id="UP000664144">
    <property type="component" value="Unassembled WGS sequence"/>
</dbReference>
<gene>
    <name evidence="1" type="ORF">J0X19_22715</name>
</gene>
<reference evidence="1" key="1">
    <citation type="submission" date="2021-03" db="EMBL/GenBank/DDBJ databases">
        <authorList>
            <person name="Kim M.K."/>
        </authorList>
    </citation>
    <scope>NUCLEOTIDE SEQUENCE</scope>
    <source>
        <strain evidence="1">BT186</strain>
    </source>
</reference>
<dbReference type="RefSeq" id="WP_206986701.1">
    <property type="nucleotide sequence ID" value="NZ_JAFLQZ010000023.1"/>
</dbReference>
<accession>A0A939JEU2</accession>
<sequence length="156" mass="17938">MKILLDIDGVLVTTPIWRTSELLVDGFLKFNERAVNNLVYIISETGASVILTTTHRIKFPLEKWYSLFERRGIVIKDISKINEKESIDSLGKRSDEIQVWVNQFGETENYVIIDDDLSINSLPELIKSRWVMTKPMIGLDKEAADKALNILQRQSK</sequence>
<keyword evidence="2" id="KW-1185">Reference proteome</keyword>
<protein>
    <submittedName>
        <fullName evidence="1">Uncharacterized protein</fullName>
    </submittedName>
</protein>
<organism evidence="1 2">
    <name type="scientific">Hymenobacter telluris</name>
    <dbReference type="NCBI Taxonomy" id="2816474"/>
    <lineage>
        <taxon>Bacteria</taxon>
        <taxon>Pseudomonadati</taxon>
        <taxon>Bacteroidota</taxon>
        <taxon>Cytophagia</taxon>
        <taxon>Cytophagales</taxon>
        <taxon>Hymenobacteraceae</taxon>
        <taxon>Hymenobacter</taxon>
    </lineage>
</organism>